<dbReference type="GO" id="GO:0042910">
    <property type="term" value="F:xenobiotic transmembrane transporter activity"/>
    <property type="evidence" value="ECO:0007669"/>
    <property type="project" value="InterPro"/>
</dbReference>
<evidence type="ECO:0000313" key="3">
    <source>
        <dbReference type="EMBL" id="KAK1353816.1"/>
    </source>
</evidence>
<keyword evidence="2" id="KW-0812">Transmembrane</keyword>
<keyword evidence="2" id="KW-0472">Membrane</keyword>
<evidence type="ECO:0008006" key="5">
    <source>
        <dbReference type="Google" id="ProtNLM"/>
    </source>
</evidence>
<gene>
    <name evidence="3" type="ORF">POM88_052181</name>
</gene>
<dbReference type="AlphaFoldDB" id="A0AAD8GTJ9"/>
<reference evidence="3" key="2">
    <citation type="submission" date="2023-05" db="EMBL/GenBank/DDBJ databases">
        <authorList>
            <person name="Schelkunov M.I."/>
        </authorList>
    </citation>
    <scope>NUCLEOTIDE SEQUENCE</scope>
    <source>
        <strain evidence="3">Hsosn_3</strain>
        <tissue evidence="3">Leaf</tissue>
    </source>
</reference>
<sequence length="146" mass="15945">MFPCSLEWWAYEIVIFLAGVMKNPQPETSVLSISVRVSNELGAGNAKVVRRTVWTVLVLGIVEVGISVAVLFSLRSVLGRGDNQIVDYVRRMIPLICLTMILDNIHGILSGVARGTGWQRLGAYVNLGSYYLVGIPVALVLGFLVI</sequence>
<comment type="caution">
    <text evidence="3">The sequence shown here is derived from an EMBL/GenBank/DDBJ whole genome shotgun (WGS) entry which is preliminary data.</text>
</comment>
<keyword evidence="2" id="KW-1133">Transmembrane helix</keyword>
<dbReference type="GO" id="GO:0015297">
    <property type="term" value="F:antiporter activity"/>
    <property type="evidence" value="ECO:0007669"/>
    <property type="project" value="InterPro"/>
</dbReference>
<comment type="similarity">
    <text evidence="1">Belongs to the multi antimicrobial extrusion (MATE) (TC 2.A.66.1) family.</text>
</comment>
<feature type="transmembrane region" description="Helical" evidence="2">
    <location>
        <begin position="124"/>
        <end position="145"/>
    </location>
</feature>
<dbReference type="GO" id="GO:0016020">
    <property type="term" value="C:membrane"/>
    <property type="evidence" value="ECO:0007669"/>
    <property type="project" value="InterPro"/>
</dbReference>
<dbReference type="Pfam" id="PF01554">
    <property type="entry name" value="MatE"/>
    <property type="match status" value="1"/>
</dbReference>
<evidence type="ECO:0000256" key="1">
    <source>
        <dbReference type="ARBA" id="ARBA00010199"/>
    </source>
</evidence>
<protein>
    <recommendedName>
        <fullName evidence="5">MATE efflux family protein</fullName>
    </recommendedName>
</protein>
<proteinExistence type="inferred from homology"/>
<dbReference type="InterPro" id="IPR002528">
    <property type="entry name" value="MATE_fam"/>
</dbReference>
<dbReference type="Proteomes" id="UP001237642">
    <property type="component" value="Unassembled WGS sequence"/>
</dbReference>
<name>A0AAD8GTJ9_9APIA</name>
<evidence type="ECO:0000313" key="4">
    <source>
        <dbReference type="Proteomes" id="UP001237642"/>
    </source>
</evidence>
<evidence type="ECO:0000256" key="2">
    <source>
        <dbReference type="SAM" id="Phobius"/>
    </source>
</evidence>
<dbReference type="PANTHER" id="PTHR11206">
    <property type="entry name" value="MULTIDRUG RESISTANCE PROTEIN"/>
    <property type="match status" value="1"/>
</dbReference>
<keyword evidence="4" id="KW-1185">Reference proteome</keyword>
<dbReference type="EMBL" id="JAUIZM010000012">
    <property type="protein sequence ID" value="KAK1353816.1"/>
    <property type="molecule type" value="Genomic_DNA"/>
</dbReference>
<accession>A0AAD8GTJ9</accession>
<feature type="transmembrane region" description="Helical" evidence="2">
    <location>
        <begin position="92"/>
        <end position="112"/>
    </location>
</feature>
<reference evidence="3" key="1">
    <citation type="submission" date="2023-02" db="EMBL/GenBank/DDBJ databases">
        <title>Genome of toxic invasive species Heracleum sosnowskyi carries increased number of genes despite the absence of recent whole-genome duplications.</title>
        <authorList>
            <person name="Schelkunov M."/>
            <person name="Shtratnikova V."/>
            <person name="Makarenko M."/>
            <person name="Klepikova A."/>
            <person name="Omelchenko D."/>
            <person name="Novikova G."/>
            <person name="Obukhova E."/>
            <person name="Bogdanov V."/>
            <person name="Penin A."/>
            <person name="Logacheva M."/>
        </authorList>
    </citation>
    <scope>NUCLEOTIDE SEQUENCE</scope>
    <source>
        <strain evidence="3">Hsosn_3</strain>
        <tissue evidence="3">Leaf</tissue>
    </source>
</reference>
<organism evidence="3 4">
    <name type="scientific">Heracleum sosnowskyi</name>
    <dbReference type="NCBI Taxonomy" id="360622"/>
    <lineage>
        <taxon>Eukaryota</taxon>
        <taxon>Viridiplantae</taxon>
        <taxon>Streptophyta</taxon>
        <taxon>Embryophyta</taxon>
        <taxon>Tracheophyta</taxon>
        <taxon>Spermatophyta</taxon>
        <taxon>Magnoliopsida</taxon>
        <taxon>eudicotyledons</taxon>
        <taxon>Gunneridae</taxon>
        <taxon>Pentapetalae</taxon>
        <taxon>asterids</taxon>
        <taxon>campanulids</taxon>
        <taxon>Apiales</taxon>
        <taxon>Apiaceae</taxon>
        <taxon>Apioideae</taxon>
        <taxon>apioid superclade</taxon>
        <taxon>Tordylieae</taxon>
        <taxon>Tordyliinae</taxon>
        <taxon>Heracleum</taxon>
    </lineage>
</organism>
<feature type="transmembrane region" description="Helical" evidence="2">
    <location>
        <begin position="53"/>
        <end position="72"/>
    </location>
</feature>